<feature type="compositionally biased region" description="Polar residues" evidence="6">
    <location>
        <begin position="115"/>
        <end position="138"/>
    </location>
</feature>
<keyword evidence="2" id="KW-0678">Repressor</keyword>
<evidence type="ECO:0000256" key="2">
    <source>
        <dbReference type="ARBA" id="ARBA00022491"/>
    </source>
</evidence>
<evidence type="ECO:0000256" key="4">
    <source>
        <dbReference type="ARBA" id="ARBA00023163"/>
    </source>
</evidence>
<dbReference type="GO" id="GO:0005654">
    <property type="term" value="C:nucleoplasm"/>
    <property type="evidence" value="ECO:0007669"/>
    <property type="project" value="UniProtKB-ARBA"/>
</dbReference>
<evidence type="ECO:0000256" key="1">
    <source>
        <dbReference type="ARBA" id="ARBA00004123"/>
    </source>
</evidence>
<comment type="caution">
    <text evidence="7">The sequence shown here is derived from an EMBL/GenBank/DDBJ whole genome shotgun (WGS) entry which is preliminary data.</text>
</comment>
<keyword evidence="4" id="KW-0804">Transcription</keyword>
<dbReference type="SMART" id="SM01401">
    <property type="entry name" value="Sds3"/>
    <property type="match status" value="1"/>
</dbReference>
<name>A0A9P5Z7Q0_9AGAR</name>
<gene>
    <name evidence="7" type="ORF">BDN70DRAFT_911604</name>
</gene>
<dbReference type="Proteomes" id="UP000807469">
    <property type="component" value="Unassembled WGS sequence"/>
</dbReference>
<evidence type="ECO:0000313" key="8">
    <source>
        <dbReference type="Proteomes" id="UP000807469"/>
    </source>
</evidence>
<feature type="compositionally biased region" description="Basic and acidic residues" evidence="6">
    <location>
        <begin position="140"/>
        <end position="168"/>
    </location>
</feature>
<comment type="subcellular location">
    <subcellularLocation>
        <location evidence="1">Nucleus</location>
    </subcellularLocation>
</comment>
<dbReference type="AlphaFoldDB" id="A0A9P5Z7Q0"/>
<dbReference type="GO" id="GO:0010468">
    <property type="term" value="P:regulation of gene expression"/>
    <property type="evidence" value="ECO:0007669"/>
    <property type="project" value="UniProtKB-ARBA"/>
</dbReference>
<accession>A0A9P5Z7Q0</accession>
<keyword evidence="3" id="KW-0805">Transcription regulation</keyword>
<organism evidence="7 8">
    <name type="scientific">Pholiota conissans</name>
    <dbReference type="NCBI Taxonomy" id="109636"/>
    <lineage>
        <taxon>Eukaryota</taxon>
        <taxon>Fungi</taxon>
        <taxon>Dikarya</taxon>
        <taxon>Basidiomycota</taxon>
        <taxon>Agaricomycotina</taxon>
        <taxon>Agaricomycetes</taxon>
        <taxon>Agaricomycetidae</taxon>
        <taxon>Agaricales</taxon>
        <taxon>Agaricineae</taxon>
        <taxon>Strophariaceae</taxon>
        <taxon>Pholiota</taxon>
    </lineage>
</organism>
<keyword evidence="5" id="KW-0539">Nucleus</keyword>
<reference evidence="7" key="1">
    <citation type="submission" date="2020-11" db="EMBL/GenBank/DDBJ databases">
        <authorList>
            <consortium name="DOE Joint Genome Institute"/>
            <person name="Ahrendt S."/>
            <person name="Riley R."/>
            <person name="Andreopoulos W."/>
            <person name="Labutti K."/>
            <person name="Pangilinan J."/>
            <person name="Ruiz-Duenas F.J."/>
            <person name="Barrasa J.M."/>
            <person name="Sanchez-Garcia M."/>
            <person name="Camarero S."/>
            <person name="Miyauchi S."/>
            <person name="Serrano A."/>
            <person name="Linde D."/>
            <person name="Babiker R."/>
            <person name="Drula E."/>
            <person name="Ayuso-Fernandez I."/>
            <person name="Pacheco R."/>
            <person name="Padilla G."/>
            <person name="Ferreira P."/>
            <person name="Barriuso J."/>
            <person name="Kellner H."/>
            <person name="Castanera R."/>
            <person name="Alfaro M."/>
            <person name="Ramirez L."/>
            <person name="Pisabarro A.G."/>
            <person name="Kuo A."/>
            <person name="Tritt A."/>
            <person name="Lipzen A."/>
            <person name="He G."/>
            <person name="Yan M."/>
            <person name="Ng V."/>
            <person name="Cullen D."/>
            <person name="Martin F."/>
            <person name="Rosso M.-N."/>
            <person name="Henrissat B."/>
            <person name="Hibbett D."/>
            <person name="Martinez A.T."/>
            <person name="Grigoriev I.V."/>
        </authorList>
    </citation>
    <scope>NUCLEOTIDE SEQUENCE</scope>
    <source>
        <strain evidence="7">CIRM-BRFM 674</strain>
    </source>
</reference>
<feature type="region of interest" description="Disordered" evidence="6">
    <location>
        <begin position="55"/>
        <end position="168"/>
    </location>
</feature>
<feature type="region of interest" description="Disordered" evidence="6">
    <location>
        <begin position="260"/>
        <end position="306"/>
    </location>
</feature>
<evidence type="ECO:0000313" key="7">
    <source>
        <dbReference type="EMBL" id="KAF9482644.1"/>
    </source>
</evidence>
<feature type="compositionally biased region" description="Basic and acidic residues" evidence="6">
    <location>
        <begin position="55"/>
        <end position="74"/>
    </location>
</feature>
<feature type="region of interest" description="Disordered" evidence="6">
    <location>
        <begin position="365"/>
        <end position="392"/>
    </location>
</feature>
<evidence type="ECO:0000256" key="5">
    <source>
        <dbReference type="ARBA" id="ARBA00023242"/>
    </source>
</evidence>
<sequence>MPPQPGLFAVPSGTRPTGTSSAGIIAGPPMGPGIGSALGHGLLGAKVVVRAEQAAYEREQEREVGRLSQQREGEAGPLYGQIGRGHGAAHVNAHAHQSQTPLPPYTHPSAHPRTLASQQPPSRTTNPTVMPPSGSSRHGGQMDEIRKEGRRREKPSKAGKDLGDRRDDGRHFAETVSSLHNTAHILSTRPELSPLYRLRLYPITLERSALLAQYEVEERYTLECARVAYEEERERVEEEWRRGRERVRERLLEGIEERRRRAREEKEGDGTLGDAVLDIHSRPPTRKLRNKVGTSPPPTPHSGPAGVGYPITATNGTLSSNLPITTGPFPNPHSLSVDDLPSPFPLPLTATTTGAHASGAAGGAAGGLGGGAGGTAPNGSRRRVKNGANQGQAVGGLGKSLYLFTSTTRDPEADNDMIEIRRGGKRRRAVANAALARTGM</sequence>
<evidence type="ECO:0000256" key="3">
    <source>
        <dbReference type="ARBA" id="ARBA00023015"/>
    </source>
</evidence>
<dbReference type="InterPro" id="IPR013907">
    <property type="entry name" value="Sds3"/>
</dbReference>
<proteinExistence type="predicted"/>
<dbReference type="OrthoDB" id="70376at2759"/>
<keyword evidence="8" id="KW-1185">Reference proteome</keyword>
<feature type="region of interest" description="Disordered" evidence="6">
    <location>
        <begin position="1"/>
        <end position="27"/>
    </location>
</feature>
<protein>
    <submittedName>
        <fullName evidence="7">Uncharacterized protein</fullName>
    </submittedName>
</protein>
<feature type="compositionally biased region" description="Basic and acidic residues" evidence="6">
    <location>
        <begin position="260"/>
        <end position="269"/>
    </location>
</feature>
<feature type="compositionally biased region" description="Gly residues" evidence="6">
    <location>
        <begin position="365"/>
        <end position="376"/>
    </location>
</feature>
<evidence type="ECO:0000256" key="6">
    <source>
        <dbReference type="SAM" id="MobiDB-lite"/>
    </source>
</evidence>
<dbReference type="EMBL" id="MU155163">
    <property type="protein sequence ID" value="KAF9482644.1"/>
    <property type="molecule type" value="Genomic_DNA"/>
</dbReference>